<name>A0A444X2E3_ARAHY</name>
<dbReference type="Proteomes" id="UP000289738">
    <property type="component" value="Chromosome B10"/>
</dbReference>
<evidence type="ECO:0000313" key="3">
    <source>
        <dbReference type="Proteomes" id="UP000289738"/>
    </source>
</evidence>
<feature type="compositionally biased region" description="Basic and acidic residues" evidence="1">
    <location>
        <begin position="444"/>
        <end position="463"/>
    </location>
</feature>
<dbReference type="EMBL" id="SDMP01000020">
    <property type="protein sequence ID" value="RYQ83847.1"/>
    <property type="molecule type" value="Genomic_DNA"/>
</dbReference>
<organism evidence="2 3">
    <name type="scientific">Arachis hypogaea</name>
    <name type="common">Peanut</name>
    <dbReference type="NCBI Taxonomy" id="3818"/>
    <lineage>
        <taxon>Eukaryota</taxon>
        <taxon>Viridiplantae</taxon>
        <taxon>Streptophyta</taxon>
        <taxon>Embryophyta</taxon>
        <taxon>Tracheophyta</taxon>
        <taxon>Spermatophyta</taxon>
        <taxon>Magnoliopsida</taxon>
        <taxon>eudicotyledons</taxon>
        <taxon>Gunneridae</taxon>
        <taxon>Pentapetalae</taxon>
        <taxon>rosids</taxon>
        <taxon>fabids</taxon>
        <taxon>Fabales</taxon>
        <taxon>Fabaceae</taxon>
        <taxon>Papilionoideae</taxon>
        <taxon>50 kb inversion clade</taxon>
        <taxon>dalbergioids sensu lato</taxon>
        <taxon>Dalbergieae</taxon>
        <taxon>Pterocarpus clade</taxon>
        <taxon>Arachis</taxon>
    </lineage>
</organism>
<sequence length="463" mass="51184">MEERTRGEVAIAQIVHDRGGSKGWRRGEQSRTVRGGCLRNYATQRWHRRVEQRTGVGFAHRGIGIRGFTHCRVEENGQRRCRFIGGEDDSDRLSEEEYFGVSSSSGDDDNSSFGNDFEAGEKGDDVHRNGICADPMTCEGDASGFRFAEDFLDKVFNTEEEAYAAYKQLARLRVSVWKVRRINDSHNHPLIATMFSHLLPSHRNLSESDKAQVDSLKKFGIATPKIMAYMAGQSHEEDVSVAKGYEKIRSPKGISGTLGNSSSREPSGNPEQPTSSELSIVSEIPKQYTPTGCRGRIWPGSCLRFRLIHTESTRTKRNPLVVTPVEPRGAGDDNFFLGGQHIQQFFAAPSCSTHHGGLPTQPAATATSPERAAAFTLTQFNIPSSDAFQLWDAIGKSSSANRYKGGQENIGGGWCYWGRLAELDGGERERDCWRGCGGGADGAAGKEKVRERVEAESRERERD</sequence>
<reference evidence="2 3" key="1">
    <citation type="submission" date="2019-01" db="EMBL/GenBank/DDBJ databases">
        <title>Sequencing of cultivated peanut Arachis hypogaea provides insights into genome evolution and oil improvement.</title>
        <authorList>
            <person name="Chen X."/>
        </authorList>
    </citation>
    <scope>NUCLEOTIDE SEQUENCE [LARGE SCALE GENOMIC DNA]</scope>
    <source>
        <strain evidence="3">cv. Fuhuasheng</strain>
        <tissue evidence="2">Leaves</tissue>
    </source>
</reference>
<evidence type="ECO:0000313" key="2">
    <source>
        <dbReference type="EMBL" id="RYQ83847.1"/>
    </source>
</evidence>
<dbReference type="AlphaFoldDB" id="A0A444X2E3"/>
<feature type="compositionally biased region" description="Polar residues" evidence="1">
    <location>
        <begin position="257"/>
        <end position="278"/>
    </location>
</feature>
<proteinExistence type="predicted"/>
<evidence type="ECO:0008006" key="4">
    <source>
        <dbReference type="Google" id="ProtNLM"/>
    </source>
</evidence>
<feature type="region of interest" description="Disordered" evidence="1">
    <location>
        <begin position="100"/>
        <end position="122"/>
    </location>
</feature>
<keyword evidence="3" id="KW-1185">Reference proteome</keyword>
<comment type="caution">
    <text evidence="2">The sequence shown here is derived from an EMBL/GenBank/DDBJ whole genome shotgun (WGS) entry which is preliminary data.</text>
</comment>
<evidence type="ECO:0000256" key="1">
    <source>
        <dbReference type="SAM" id="MobiDB-lite"/>
    </source>
</evidence>
<accession>A0A444X2E3</accession>
<protein>
    <recommendedName>
        <fullName evidence="4">Protein FAR1-RELATED SEQUENCE</fullName>
    </recommendedName>
</protein>
<gene>
    <name evidence="2" type="ORF">Ahy_B10g102711</name>
</gene>
<feature type="region of interest" description="Disordered" evidence="1">
    <location>
        <begin position="435"/>
        <end position="463"/>
    </location>
</feature>
<feature type="region of interest" description="Disordered" evidence="1">
    <location>
        <begin position="250"/>
        <end position="278"/>
    </location>
</feature>